<dbReference type="Gene3D" id="3.10.180.10">
    <property type="entry name" value="2,3-Dihydroxybiphenyl 1,2-Dioxygenase, domain 1"/>
    <property type="match status" value="1"/>
</dbReference>
<evidence type="ECO:0000259" key="1">
    <source>
        <dbReference type="PROSITE" id="PS51819"/>
    </source>
</evidence>
<protein>
    <submittedName>
        <fullName evidence="2">Glyoxalase/bleomycin resistance/dioxygenase family protein</fullName>
    </submittedName>
</protein>
<dbReference type="Pfam" id="PF18029">
    <property type="entry name" value="Glyoxalase_6"/>
    <property type="match status" value="1"/>
</dbReference>
<dbReference type="AlphaFoldDB" id="A0A6P2CFN8"/>
<keyword evidence="2" id="KW-0560">Oxidoreductase</keyword>
<dbReference type="InterPro" id="IPR041581">
    <property type="entry name" value="Glyoxalase_6"/>
</dbReference>
<proteinExistence type="predicted"/>
<organism evidence="2 3">
    <name type="scientific">Rhodococcus rhodnii</name>
    <dbReference type="NCBI Taxonomy" id="38312"/>
    <lineage>
        <taxon>Bacteria</taxon>
        <taxon>Bacillati</taxon>
        <taxon>Actinomycetota</taxon>
        <taxon>Actinomycetes</taxon>
        <taxon>Mycobacteriales</taxon>
        <taxon>Nocardiaceae</taxon>
        <taxon>Rhodococcus</taxon>
    </lineage>
</organism>
<comment type="caution">
    <text evidence="2">The sequence shown here is derived from an EMBL/GenBank/DDBJ whole genome shotgun (WGS) entry which is preliminary data.</text>
</comment>
<dbReference type="RefSeq" id="WP_010836211.1">
    <property type="nucleotide sequence ID" value="NZ_QRCM01000001.1"/>
</dbReference>
<feature type="domain" description="VOC" evidence="1">
    <location>
        <begin position="1"/>
        <end position="115"/>
    </location>
</feature>
<dbReference type="GO" id="GO:0051213">
    <property type="term" value="F:dioxygenase activity"/>
    <property type="evidence" value="ECO:0007669"/>
    <property type="project" value="UniProtKB-KW"/>
</dbReference>
<dbReference type="SUPFAM" id="SSF54593">
    <property type="entry name" value="Glyoxalase/Bleomycin resistance protein/Dihydroxybiphenyl dioxygenase"/>
    <property type="match status" value="1"/>
</dbReference>
<dbReference type="Proteomes" id="UP000471120">
    <property type="component" value="Unassembled WGS sequence"/>
</dbReference>
<sequence length="127" mass="13738">MLLSSTNPARLRDWYVAVFGVTAATTPDGAYDVLGFGPDPAHTFWVMIDSRDDVGESNPEPGRVVLNVDVDDAQATAHAVDASGARRLAPLENRDGSWFGTAIDPDGNYVQIVQLSEAMRSEMERVS</sequence>
<reference evidence="2 3" key="1">
    <citation type="submission" date="2018-07" db="EMBL/GenBank/DDBJ databases">
        <title>Genome sequence of Rhodococcus rhodnii ATCC 35071 from Rhodnius prolixus.</title>
        <authorList>
            <person name="Patel V."/>
            <person name="Vogel K.J."/>
        </authorList>
    </citation>
    <scope>NUCLEOTIDE SEQUENCE [LARGE SCALE GENOMIC DNA]</scope>
    <source>
        <strain evidence="2 3">ATCC 35071</strain>
    </source>
</reference>
<evidence type="ECO:0000313" key="2">
    <source>
        <dbReference type="EMBL" id="TXG91375.1"/>
    </source>
</evidence>
<accession>A0A6P2CFN8</accession>
<dbReference type="PROSITE" id="PS51819">
    <property type="entry name" value="VOC"/>
    <property type="match status" value="1"/>
</dbReference>
<gene>
    <name evidence="2" type="ORF">DW322_15590</name>
</gene>
<dbReference type="InterPro" id="IPR037523">
    <property type="entry name" value="VOC_core"/>
</dbReference>
<dbReference type="EMBL" id="QRCM01000001">
    <property type="protein sequence ID" value="TXG91375.1"/>
    <property type="molecule type" value="Genomic_DNA"/>
</dbReference>
<dbReference type="InterPro" id="IPR029068">
    <property type="entry name" value="Glyas_Bleomycin-R_OHBP_Dase"/>
</dbReference>
<keyword evidence="2" id="KW-0223">Dioxygenase</keyword>
<name>A0A6P2CFN8_9NOCA</name>
<evidence type="ECO:0000313" key="3">
    <source>
        <dbReference type="Proteomes" id="UP000471120"/>
    </source>
</evidence>